<feature type="chain" id="PRO_5032283120" evidence="2">
    <location>
        <begin position="31"/>
        <end position="206"/>
    </location>
</feature>
<dbReference type="RefSeq" id="WP_184245591.1">
    <property type="nucleotide sequence ID" value="NZ_BAAACU010000058.1"/>
</dbReference>
<evidence type="ECO:0000259" key="3">
    <source>
        <dbReference type="Pfam" id="PF07007"/>
    </source>
</evidence>
<dbReference type="Pfam" id="PF07007">
    <property type="entry name" value="LprI"/>
    <property type="match status" value="1"/>
</dbReference>
<keyword evidence="5" id="KW-1185">Reference proteome</keyword>
<dbReference type="EMBL" id="JACHON010000003">
    <property type="protein sequence ID" value="MBB6512409.1"/>
    <property type="molecule type" value="Genomic_DNA"/>
</dbReference>
<protein>
    <submittedName>
        <fullName evidence="4">Uncharacterized protein YecT (DUF1311 family)</fullName>
    </submittedName>
</protein>
<feature type="signal peptide" evidence="2">
    <location>
        <begin position="1"/>
        <end position="30"/>
    </location>
</feature>
<dbReference type="Gene3D" id="1.20.1270.180">
    <property type="match status" value="1"/>
</dbReference>
<comment type="caution">
    <text evidence="4">The sequence shown here is derived from an EMBL/GenBank/DDBJ whole genome shotgun (WGS) entry which is preliminary data.</text>
</comment>
<keyword evidence="2" id="KW-0732">Signal</keyword>
<dbReference type="PANTHER" id="PTHR39176:SF1">
    <property type="entry name" value="PERIPLASMIC PROTEIN"/>
    <property type="match status" value="1"/>
</dbReference>
<evidence type="ECO:0000313" key="5">
    <source>
        <dbReference type="Proteomes" id="UP000572212"/>
    </source>
</evidence>
<dbReference type="PROSITE" id="PS51257">
    <property type="entry name" value="PROKAR_LIPOPROTEIN"/>
    <property type="match status" value="1"/>
</dbReference>
<dbReference type="Proteomes" id="UP000572212">
    <property type="component" value="Unassembled WGS sequence"/>
</dbReference>
<evidence type="ECO:0000256" key="2">
    <source>
        <dbReference type="SAM" id="SignalP"/>
    </source>
</evidence>
<proteinExistence type="predicted"/>
<name>A0A841RIU3_9BACI</name>
<feature type="compositionally biased region" description="Basic and acidic residues" evidence="1">
    <location>
        <begin position="66"/>
        <end position="81"/>
    </location>
</feature>
<feature type="domain" description="Lysozyme inhibitor LprI-like N-terminal" evidence="3">
    <location>
        <begin position="113"/>
        <end position="200"/>
    </location>
</feature>
<accession>A0A841RIU3</accession>
<dbReference type="PANTHER" id="PTHR39176">
    <property type="entry name" value="PERIPLASMIC PROTEIN-RELATED"/>
    <property type="match status" value="1"/>
</dbReference>
<reference evidence="4 5" key="1">
    <citation type="submission" date="2020-08" db="EMBL/GenBank/DDBJ databases">
        <title>Genomic Encyclopedia of Type Strains, Phase IV (KMG-IV): sequencing the most valuable type-strain genomes for metagenomic binning, comparative biology and taxonomic classification.</title>
        <authorList>
            <person name="Goeker M."/>
        </authorList>
    </citation>
    <scope>NUCLEOTIDE SEQUENCE [LARGE SCALE GENOMIC DNA]</scope>
    <source>
        <strain evidence="4 5">DSM 11805</strain>
    </source>
</reference>
<feature type="compositionally biased region" description="Acidic residues" evidence="1">
    <location>
        <begin position="31"/>
        <end position="41"/>
    </location>
</feature>
<organism evidence="4 5">
    <name type="scientific">Gracilibacillus halotolerans</name>
    <dbReference type="NCBI Taxonomy" id="74386"/>
    <lineage>
        <taxon>Bacteria</taxon>
        <taxon>Bacillati</taxon>
        <taxon>Bacillota</taxon>
        <taxon>Bacilli</taxon>
        <taxon>Bacillales</taxon>
        <taxon>Bacillaceae</taxon>
        <taxon>Gracilibacillus</taxon>
    </lineage>
</organism>
<dbReference type="InterPro" id="IPR009739">
    <property type="entry name" value="LprI-like_N"/>
</dbReference>
<sequence length="206" mass="24070">MTIKNYKKQLRIIFSSFVLVCLLVACGNESEEVTSDEEEPTTENTDQQENTSNTQEETTQTENDLQTDREVTEDDGAKVDDIENTEPNESLKEDYLEKLNQTKMEADRIEPEDSSTYALKAVEDYRYEIWDDLLNEIYKVLQEQLPPEEMEALRAEQREWIKYRDTTALEASKEYEGGTQEHLEYSAVLANLTEERSYELVESYMQ</sequence>
<evidence type="ECO:0000256" key="1">
    <source>
        <dbReference type="SAM" id="MobiDB-lite"/>
    </source>
</evidence>
<evidence type="ECO:0000313" key="4">
    <source>
        <dbReference type="EMBL" id="MBB6512409.1"/>
    </source>
</evidence>
<feature type="compositionally biased region" description="Low complexity" evidence="1">
    <location>
        <begin position="42"/>
        <end position="64"/>
    </location>
</feature>
<dbReference type="AlphaFoldDB" id="A0A841RIU3"/>
<gene>
    <name evidence="4" type="ORF">GGQ92_001192</name>
</gene>
<feature type="region of interest" description="Disordered" evidence="1">
    <location>
        <begin position="31"/>
        <end position="95"/>
    </location>
</feature>